<gene>
    <name evidence="2" type="ORF">DCHRY22_LOCUS15752</name>
</gene>
<accession>A0A8J2RAH5</accession>
<dbReference type="Proteomes" id="UP000789524">
    <property type="component" value="Unassembled WGS sequence"/>
</dbReference>
<evidence type="ECO:0000256" key="1">
    <source>
        <dbReference type="SAM" id="MobiDB-lite"/>
    </source>
</evidence>
<evidence type="ECO:0000313" key="3">
    <source>
        <dbReference type="Proteomes" id="UP000789524"/>
    </source>
</evidence>
<organism evidence="2 3">
    <name type="scientific">Danaus chrysippus</name>
    <name type="common">African queen</name>
    <dbReference type="NCBI Taxonomy" id="151541"/>
    <lineage>
        <taxon>Eukaryota</taxon>
        <taxon>Metazoa</taxon>
        <taxon>Ecdysozoa</taxon>
        <taxon>Arthropoda</taxon>
        <taxon>Hexapoda</taxon>
        <taxon>Insecta</taxon>
        <taxon>Pterygota</taxon>
        <taxon>Neoptera</taxon>
        <taxon>Endopterygota</taxon>
        <taxon>Lepidoptera</taxon>
        <taxon>Glossata</taxon>
        <taxon>Ditrysia</taxon>
        <taxon>Papilionoidea</taxon>
        <taxon>Nymphalidae</taxon>
        <taxon>Danainae</taxon>
        <taxon>Danaini</taxon>
        <taxon>Danaina</taxon>
        <taxon>Danaus</taxon>
        <taxon>Anosia</taxon>
    </lineage>
</organism>
<keyword evidence="3" id="KW-1185">Reference proteome</keyword>
<feature type="compositionally biased region" description="Basic and acidic residues" evidence="1">
    <location>
        <begin position="44"/>
        <end position="62"/>
    </location>
</feature>
<dbReference type="EMBL" id="CAKASE010000083">
    <property type="protein sequence ID" value="CAG9585301.1"/>
    <property type="molecule type" value="Genomic_DNA"/>
</dbReference>
<sequence>MQSKPRRRRSSADKNSAKSQSCDQLTDINSTSTQNSPVKALHSLPERLSESSDNIDFKESQENSRRCRSFEGILDADDKMHSQLSLPAPVDATTQIKRKKNFMDRCVNKVRLC</sequence>
<name>A0A8J2RAH5_9NEOP</name>
<dbReference type="OrthoDB" id="7356441at2759"/>
<feature type="region of interest" description="Disordered" evidence="1">
    <location>
        <begin position="1"/>
        <end position="62"/>
    </location>
</feature>
<protein>
    <submittedName>
        <fullName evidence="2">(African queen) hypothetical protein</fullName>
    </submittedName>
</protein>
<evidence type="ECO:0000313" key="2">
    <source>
        <dbReference type="EMBL" id="CAG9585301.1"/>
    </source>
</evidence>
<feature type="compositionally biased region" description="Polar residues" evidence="1">
    <location>
        <begin position="17"/>
        <end position="37"/>
    </location>
</feature>
<proteinExistence type="predicted"/>
<comment type="caution">
    <text evidence="2">The sequence shown here is derived from an EMBL/GenBank/DDBJ whole genome shotgun (WGS) entry which is preliminary data.</text>
</comment>
<dbReference type="AlphaFoldDB" id="A0A8J2RAH5"/>
<reference evidence="2" key="1">
    <citation type="submission" date="2021-09" db="EMBL/GenBank/DDBJ databases">
        <authorList>
            <person name="Martin H S."/>
        </authorList>
    </citation>
    <scope>NUCLEOTIDE SEQUENCE</scope>
</reference>